<sequence>MMLDPPVKVIAGLTTMVIVSHAVAPTESVAVTVSTQRPTGVVESK</sequence>
<accession>A0A6J7QYX4</accession>
<name>A0A6J7QYX4_9ZZZZ</name>
<dbReference type="AlphaFoldDB" id="A0A6J7QYX4"/>
<reference evidence="1" key="1">
    <citation type="submission" date="2020-05" db="EMBL/GenBank/DDBJ databases">
        <authorList>
            <person name="Chiriac C."/>
            <person name="Salcher M."/>
            <person name="Ghai R."/>
            <person name="Kavagutti S V."/>
        </authorList>
    </citation>
    <scope>NUCLEOTIDE SEQUENCE</scope>
</reference>
<protein>
    <submittedName>
        <fullName evidence="1">Unannotated protein</fullName>
    </submittedName>
</protein>
<proteinExistence type="predicted"/>
<dbReference type="EMBL" id="CAFBPI010000093">
    <property type="protein sequence ID" value="CAB5023078.1"/>
    <property type="molecule type" value="Genomic_DNA"/>
</dbReference>
<gene>
    <name evidence="1" type="ORF">UFOPK4095_01125</name>
</gene>
<evidence type="ECO:0000313" key="1">
    <source>
        <dbReference type="EMBL" id="CAB5023078.1"/>
    </source>
</evidence>
<organism evidence="1">
    <name type="scientific">freshwater metagenome</name>
    <dbReference type="NCBI Taxonomy" id="449393"/>
    <lineage>
        <taxon>unclassified sequences</taxon>
        <taxon>metagenomes</taxon>
        <taxon>ecological metagenomes</taxon>
    </lineage>
</organism>